<dbReference type="Proteomes" id="UP000237271">
    <property type="component" value="Unassembled WGS sequence"/>
</dbReference>
<comment type="caution">
    <text evidence="3">The sequence shown here is derived from an EMBL/GenBank/DDBJ whole genome shotgun (WGS) entry which is preliminary data.</text>
</comment>
<comment type="catalytic activity">
    <reaction evidence="1">
        <text>ATP + H2O = ADP + phosphate + H(+)</text>
        <dbReference type="Rhea" id="RHEA:13065"/>
        <dbReference type="ChEBI" id="CHEBI:15377"/>
        <dbReference type="ChEBI" id="CHEBI:15378"/>
        <dbReference type="ChEBI" id="CHEBI:30616"/>
        <dbReference type="ChEBI" id="CHEBI:43474"/>
        <dbReference type="ChEBI" id="CHEBI:456216"/>
        <dbReference type="EC" id="5.6.2.3"/>
    </reaction>
</comment>
<keyword evidence="1" id="KW-0233">DNA recombination</keyword>
<dbReference type="GO" id="GO:0043139">
    <property type="term" value="F:5'-3' DNA helicase activity"/>
    <property type="evidence" value="ECO:0007669"/>
    <property type="project" value="UniProtKB-EC"/>
</dbReference>
<evidence type="ECO:0000259" key="2">
    <source>
        <dbReference type="Pfam" id="PF05970"/>
    </source>
</evidence>
<gene>
    <name evidence="3" type="ORF">PHPALM_6009</name>
</gene>
<keyword evidence="1" id="KW-0234">DNA repair</keyword>
<dbReference type="AlphaFoldDB" id="A0A2P4YFY7"/>
<comment type="cofactor">
    <cofactor evidence="1">
        <name>Mg(2+)</name>
        <dbReference type="ChEBI" id="CHEBI:18420"/>
    </cofactor>
</comment>
<evidence type="ECO:0000256" key="1">
    <source>
        <dbReference type="RuleBase" id="RU363044"/>
    </source>
</evidence>
<dbReference type="Gene3D" id="3.40.50.300">
    <property type="entry name" value="P-loop containing nucleotide triphosphate hydrolases"/>
    <property type="match status" value="1"/>
</dbReference>
<dbReference type="InterPro" id="IPR027417">
    <property type="entry name" value="P-loop_NTPase"/>
</dbReference>
<dbReference type="GO" id="GO:0006310">
    <property type="term" value="P:DNA recombination"/>
    <property type="evidence" value="ECO:0007669"/>
    <property type="project" value="UniProtKB-KW"/>
</dbReference>
<dbReference type="Pfam" id="PF05970">
    <property type="entry name" value="PIF1"/>
    <property type="match status" value="1"/>
</dbReference>
<accession>A0A2P4YFY7</accession>
<organism evidence="3 4">
    <name type="scientific">Phytophthora palmivora</name>
    <dbReference type="NCBI Taxonomy" id="4796"/>
    <lineage>
        <taxon>Eukaryota</taxon>
        <taxon>Sar</taxon>
        <taxon>Stramenopiles</taxon>
        <taxon>Oomycota</taxon>
        <taxon>Peronosporomycetes</taxon>
        <taxon>Peronosporales</taxon>
        <taxon>Peronosporaceae</taxon>
        <taxon>Phytophthora</taxon>
    </lineage>
</organism>
<reference evidence="3 4" key="1">
    <citation type="journal article" date="2017" name="Genome Biol. Evol.">
        <title>Phytophthora megakarya and P. palmivora, closely related causal agents of cacao black pod rot, underwent increases in genome sizes and gene numbers by different mechanisms.</title>
        <authorList>
            <person name="Ali S.S."/>
            <person name="Shao J."/>
            <person name="Lary D.J."/>
            <person name="Kronmiller B."/>
            <person name="Shen D."/>
            <person name="Strem M.D."/>
            <person name="Amoako-Attah I."/>
            <person name="Akrofi A.Y."/>
            <person name="Begoude B.A."/>
            <person name="Ten Hoopen G.M."/>
            <person name="Coulibaly K."/>
            <person name="Kebe B.I."/>
            <person name="Melnick R.L."/>
            <person name="Guiltinan M.J."/>
            <person name="Tyler B.M."/>
            <person name="Meinhardt L.W."/>
            <person name="Bailey B.A."/>
        </authorList>
    </citation>
    <scope>NUCLEOTIDE SEQUENCE [LARGE SCALE GENOMIC DNA]</scope>
    <source>
        <strain evidence="4">sbr112.9</strain>
    </source>
</reference>
<protein>
    <recommendedName>
        <fullName evidence="1">ATP-dependent DNA helicase</fullName>
        <ecNumber evidence="1">5.6.2.3</ecNumber>
    </recommendedName>
</protein>
<proteinExistence type="inferred from homology"/>
<keyword evidence="1" id="KW-0378">Hydrolase</keyword>
<feature type="domain" description="DNA helicase Pif1-like DEAD-box helicase" evidence="2">
    <location>
        <begin position="20"/>
        <end position="126"/>
    </location>
</feature>
<dbReference type="InterPro" id="IPR010285">
    <property type="entry name" value="DNA_helicase_pif1-like_DEAD"/>
</dbReference>
<sequence>MITSAGTKVITALQGLAIAWHSSESVATAAHQGVAAQAANGHTVHKLFGWNVYSRRKWVPTKEQKERFAQLKLLILDEILTCDVSILGKVDASLRRILNRLTDLCGGVHVLLVGDWLQQLPVASQPAYLTPDELPQSEL</sequence>
<keyword evidence="1" id="KW-0227">DNA damage</keyword>
<keyword evidence="1" id="KW-0347">Helicase</keyword>
<comment type="similarity">
    <text evidence="1">Belongs to the helicase family.</text>
</comment>
<keyword evidence="1" id="KW-0547">Nucleotide-binding</keyword>
<evidence type="ECO:0000313" key="4">
    <source>
        <dbReference type="Proteomes" id="UP000237271"/>
    </source>
</evidence>
<dbReference type="EMBL" id="NCKW01003399">
    <property type="protein sequence ID" value="POM76722.1"/>
    <property type="molecule type" value="Genomic_DNA"/>
</dbReference>
<dbReference type="GO" id="GO:0006281">
    <property type="term" value="P:DNA repair"/>
    <property type="evidence" value="ECO:0007669"/>
    <property type="project" value="UniProtKB-KW"/>
</dbReference>
<keyword evidence="1" id="KW-0067">ATP-binding</keyword>
<dbReference type="GO" id="GO:0000723">
    <property type="term" value="P:telomere maintenance"/>
    <property type="evidence" value="ECO:0007669"/>
    <property type="project" value="InterPro"/>
</dbReference>
<dbReference type="GO" id="GO:0005524">
    <property type="term" value="F:ATP binding"/>
    <property type="evidence" value="ECO:0007669"/>
    <property type="project" value="UniProtKB-KW"/>
</dbReference>
<name>A0A2P4YFY7_9STRA</name>
<keyword evidence="4" id="KW-1185">Reference proteome</keyword>
<dbReference type="GO" id="GO:0016887">
    <property type="term" value="F:ATP hydrolysis activity"/>
    <property type="evidence" value="ECO:0007669"/>
    <property type="project" value="RHEA"/>
</dbReference>
<evidence type="ECO:0000313" key="3">
    <source>
        <dbReference type="EMBL" id="POM76722.1"/>
    </source>
</evidence>
<dbReference type="EC" id="5.6.2.3" evidence="1"/>
<dbReference type="OrthoDB" id="432234at2759"/>